<evidence type="ECO:0000259" key="8">
    <source>
        <dbReference type="Pfam" id="PF01824"/>
    </source>
</evidence>
<feature type="domain" description="Maturase MatK N-terminal" evidence="8">
    <location>
        <begin position="2"/>
        <end position="92"/>
    </location>
</feature>
<evidence type="ECO:0000256" key="1">
    <source>
        <dbReference type="ARBA" id="ARBA00004474"/>
    </source>
</evidence>
<name>A0AAV9KSQ0_9SOLN</name>
<evidence type="ECO:0000256" key="6">
    <source>
        <dbReference type="ARBA" id="ARBA00022884"/>
    </source>
</evidence>
<dbReference type="Proteomes" id="UP001311915">
    <property type="component" value="Unassembled WGS sequence"/>
</dbReference>
<evidence type="ECO:0000313" key="9">
    <source>
        <dbReference type="EMBL" id="KAK4716486.1"/>
    </source>
</evidence>
<evidence type="ECO:0000256" key="5">
    <source>
        <dbReference type="ARBA" id="ARBA00022694"/>
    </source>
</evidence>
<comment type="subcellular location">
    <subcellularLocation>
        <location evidence="1">Plastid</location>
    </subcellularLocation>
</comment>
<gene>
    <name evidence="9" type="ORF">R3W88_014824</name>
</gene>
<dbReference type="EMBL" id="JAWPEI010000009">
    <property type="protein sequence ID" value="KAK4716486.1"/>
    <property type="molecule type" value="Genomic_DNA"/>
</dbReference>
<proteinExistence type="inferred from homology"/>
<protein>
    <recommendedName>
        <fullName evidence="11">Maturase K</fullName>
    </recommendedName>
</protein>
<evidence type="ECO:0008006" key="11">
    <source>
        <dbReference type="Google" id="ProtNLM"/>
    </source>
</evidence>
<keyword evidence="10" id="KW-1185">Reference proteome</keyword>
<dbReference type="GO" id="GO:0008033">
    <property type="term" value="P:tRNA processing"/>
    <property type="evidence" value="ECO:0007669"/>
    <property type="project" value="UniProtKB-KW"/>
</dbReference>
<comment type="similarity">
    <text evidence="2">Belongs to the intron maturase 2 family. MatK subfamily.</text>
</comment>
<keyword evidence="5" id="KW-0819">tRNA processing</keyword>
<dbReference type="Pfam" id="PF01824">
    <property type="entry name" value="MatK_N"/>
    <property type="match status" value="1"/>
</dbReference>
<dbReference type="PANTHER" id="PTHR34811:SF1">
    <property type="entry name" value="MATURASE K"/>
    <property type="match status" value="1"/>
</dbReference>
<dbReference type="GO" id="GO:0006397">
    <property type="term" value="P:mRNA processing"/>
    <property type="evidence" value="ECO:0007669"/>
    <property type="project" value="UniProtKB-KW"/>
</dbReference>
<dbReference type="InterPro" id="IPR002866">
    <property type="entry name" value="Maturase_MatK"/>
</dbReference>
<feature type="domain" description="Domain X" evidence="7">
    <location>
        <begin position="167"/>
        <end position="206"/>
    </location>
</feature>
<dbReference type="InterPro" id="IPR024937">
    <property type="entry name" value="Domain_X"/>
</dbReference>
<organism evidence="9 10">
    <name type="scientific">Solanum pinnatisectum</name>
    <name type="common">tansyleaf nightshade</name>
    <dbReference type="NCBI Taxonomy" id="50273"/>
    <lineage>
        <taxon>Eukaryota</taxon>
        <taxon>Viridiplantae</taxon>
        <taxon>Streptophyta</taxon>
        <taxon>Embryophyta</taxon>
        <taxon>Tracheophyta</taxon>
        <taxon>Spermatophyta</taxon>
        <taxon>Magnoliopsida</taxon>
        <taxon>eudicotyledons</taxon>
        <taxon>Gunneridae</taxon>
        <taxon>Pentapetalae</taxon>
        <taxon>asterids</taxon>
        <taxon>lamiids</taxon>
        <taxon>Solanales</taxon>
        <taxon>Solanaceae</taxon>
        <taxon>Solanoideae</taxon>
        <taxon>Solaneae</taxon>
        <taxon>Solanum</taxon>
    </lineage>
</organism>
<reference evidence="9 10" key="1">
    <citation type="submission" date="2023-10" db="EMBL/GenBank/DDBJ databases">
        <title>Genome-Wide Identification Analysis in wild type Solanum Pinnatisectum Reveals Some Genes Defensing Phytophthora Infestans.</title>
        <authorList>
            <person name="Sun C."/>
        </authorList>
    </citation>
    <scope>NUCLEOTIDE SEQUENCE [LARGE SCALE GENOMIC DNA]</scope>
    <source>
        <strain evidence="9">LQN</strain>
        <tissue evidence="9">Leaf</tissue>
    </source>
</reference>
<dbReference type="GO" id="GO:0003723">
    <property type="term" value="F:RNA binding"/>
    <property type="evidence" value="ECO:0007669"/>
    <property type="project" value="UniProtKB-KW"/>
</dbReference>
<dbReference type="GO" id="GO:0009507">
    <property type="term" value="C:chloroplast"/>
    <property type="evidence" value="ECO:0007669"/>
    <property type="project" value="InterPro"/>
</dbReference>
<keyword evidence="6" id="KW-0694">RNA-binding</keyword>
<dbReference type="AlphaFoldDB" id="A0AAV9KSQ0"/>
<evidence type="ECO:0000256" key="4">
    <source>
        <dbReference type="ARBA" id="ARBA00022664"/>
    </source>
</evidence>
<evidence type="ECO:0000256" key="3">
    <source>
        <dbReference type="ARBA" id="ARBA00022640"/>
    </source>
</evidence>
<feature type="domain" description="Domain X" evidence="7">
    <location>
        <begin position="121"/>
        <end position="166"/>
    </location>
</feature>
<evidence type="ECO:0000259" key="7">
    <source>
        <dbReference type="Pfam" id="PF01348"/>
    </source>
</evidence>
<comment type="caution">
    <text evidence="9">The sequence shown here is derived from an EMBL/GenBank/DDBJ whole genome shotgun (WGS) entry which is preliminary data.</text>
</comment>
<sequence length="218" mass="25239">MNLSSHLRSTSFGALLERIYFYGKIERLVEDPFMHYVWYEGKSILASEGTFPLINKWKFYLVNFWQCHFSMDFHTGRIHINQLSNHSRDFMGYLSSVRLNHSMVRSQMLENSFLINNPIKKFETFVPIIPLIGSLAKAHFCTVLGHPISKLVWSDLSDSDIIDQFGTLARKHKSIVRTFLKRFGSKLLEEFLTSEEQVLSLTFPRASSSTNLPLPLTD</sequence>
<keyword evidence="4" id="KW-0507">mRNA processing</keyword>
<keyword evidence="3" id="KW-0934">Plastid</keyword>
<dbReference type="PANTHER" id="PTHR34811">
    <property type="entry name" value="MATURASE K"/>
    <property type="match status" value="1"/>
</dbReference>
<evidence type="ECO:0000313" key="10">
    <source>
        <dbReference type="Proteomes" id="UP001311915"/>
    </source>
</evidence>
<evidence type="ECO:0000256" key="2">
    <source>
        <dbReference type="ARBA" id="ARBA00006621"/>
    </source>
</evidence>
<dbReference type="Pfam" id="PF01348">
    <property type="entry name" value="Intron_maturas2"/>
    <property type="match status" value="2"/>
</dbReference>
<dbReference type="InterPro" id="IPR024942">
    <property type="entry name" value="Maturase_MatK_N"/>
</dbReference>
<accession>A0AAV9KSQ0</accession>